<accession>I4CDF6</accession>
<organism evidence="2 3">
    <name type="scientific">Desulfomonile tiedjei (strain ATCC 49306 / DSM 6799 / DCB-1)</name>
    <dbReference type="NCBI Taxonomy" id="706587"/>
    <lineage>
        <taxon>Bacteria</taxon>
        <taxon>Pseudomonadati</taxon>
        <taxon>Thermodesulfobacteriota</taxon>
        <taxon>Desulfomonilia</taxon>
        <taxon>Desulfomonilales</taxon>
        <taxon>Desulfomonilaceae</taxon>
        <taxon>Desulfomonile</taxon>
    </lineage>
</organism>
<proteinExistence type="predicted"/>
<protein>
    <submittedName>
        <fullName evidence="2">Uncharacterized protein</fullName>
    </submittedName>
</protein>
<feature type="signal peptide" evidence="1">
    <location>
        <begin position="1"/>
        <end position="21"/>
    </location>
</feature>
<reference evidence="3" key="1">
    <citation type="submission" date="2012-06" db="EMBL/GenBank/DDBJ databases">
        <title>Complete sequence of chromosome of Desulfomonile tiedjei DSM 6799.</title>
        <authorList>
            <person name="Lucas S."/>
            <person name="Copeland A."/>
            <person name="Lapidus A."/>
            <person name="Glavina del Rio T."/>
            <person name="Dalin E."/>
            <person name="Tice H."/>
            <person name="Bruce D."/>
            <person name="Goodwin L."/>
            <person name="Pitluck S."/>
            <person name="Peters L."/>
            <person name="Ovchinnikova G."/>
            <person name="Zeytun A."/>
            <person name="Lu M."/>
            <person name="Kyrpides N."/>
            <person name="Mavromatis K."/>
            <person name="Ivanova N."/>
            <person name="Brettin T."/>
            <person name="Detter J.C."/>
            <person name="Han C."/>
            <person name="Larimer F."/>
            <person name="Land M."/>
            <person name="Hauser L."/>
            <person name="Markowitz V."/>
            <person name="Cheng J.-F."/>
            <person name="Hugenholtz P."/>
            <person name="Woyke T."/>
            <person name="Wu D."/>
            <person name="Spring S."/>
            <person name="Schroeder M."/>
            <person name="Brambilla E."/>
            <person name="Klenk H.-P."/>
            <person name="Eisen J.A."/>
        </authorList>
    </citation>
    <scope>NUCLEOTIDE SEQUENCE [LARGE SCALE GENOMIC DNA]</scope>
    <source>
        <strain evidence="3">ATCC 49306 / DSM 6799 / DCB-1</strain>
    </source>
</reference>
<evidence type="ECO:0000313" key="2">
    <source>
        <dbReference type="EMBL" id="AFM27597.1"/>
    </source>
</evidence>
<gene>
    <name evidence="2" type="ordered locus">Desti_4985</name>
</gene>
<dbReference type="HOGENOM" id="CLU_2205857_0_0_7"/>
<dbReference type="STRING" id="706587.Desti_4985"/>
<sequence length="107" mass="11331">MKAICTFALVLAVIAAPSAFAQMYDPAYAGPMNMYGQPTFGSLPTNPPQGSQQQQFPGLIPMALDGVYGVGTYLWSYMPAPVRGVGSPYDVKPGQGQVITNFVPGTR</sequence>
<evidence type="ECO:0000256" key="1">
    <source>
        <dbReference type="SAM" id="SignalP"/>
    </source>
</evidence>
<evidence type="ECO:0000313" key="3">
    <source>
        <dbReference type="Proteomes" id="UP000006055"/>
    </source>
</evidence>
<name>I4CDF6_DESTA</name>
<keyword evidence="1" id="KW-0732">Signal</keyword>
<dbReference type="KEGG" id="dti:Desti_4985"/>
<dbReference type="EMBL" id="CP003360">
    <property type="protein sequence ID" value="AFM27597.1"/>
    <property type="molecule type" value="Genomic_DNA"/>
</dbReference>
<feature type="chain" id="PRO_5003687183" evidence="1">
    <location>
        <begin position="22"/>
        <end position="107"/>
    </location>
</feature>
<dbReference type="AlphaFoldDB" id="I4CDF6"/>
<dbReference type="RefSeq" id="WP_014812702.1">
    <property type="nucleotide sequence ID" value="NC_018025.1"/>
</dbReference>
<dbReference type="Proteomes" id="UP000006055">
    <property type="component" value="Chromosome"/>
</dbReference>
<keyword evidence="3" id="KW-1185">Reference proteome</keyword>